<evidence type="ECO:0000256" key="2">
    <source>
        <dbReference type="SAM" id="MobiDB-lite"/>
    </source>
</evidence>
<dbReference type="SUPFAM" id="SSF51730">
    <property type="entry name" value="FAD-linked oxidoreductase"/>
    <property type="match status" value="1"/>
</dbReference>
<organism evidence="3 4">
    <name type="scientific">Litchfieldella rifensis</name>
    <dbReference type="NCBI Taxonomy" id="762643"/>
    <lineage>
        <taxon>Bacteria</taxon>
        <taxon>Pseudomonadati</taxon>
        <taxon>Pseudomonadota</taxon>
        <taxon>Gammaproteobacteria</taxon>
        <taxon>Oceanospirillales</taxon>
        <taxon>Halomonadaceae</taxon>
        <taxon>Litchfieldella</taxon>
    </lineage>
</organism>
<feature type="region of interest" description="Disordered" evidence="2">
    <location>
        <begin position="1"/>
        <end position="20"/>
    </location>
</feature>
<evidence type="ECO:0000313" key="4">
    <source>
        <dbReference type="Proteomes" id="UP001595579"/>
    </source>
</evidence>
<protein>
    <recommendedName>
        <fullName evidence="5">Methylenetetrahydrofolate reductase (NAD(P)H)</fullName>
    </recommendedName>
</protein>
<keyword evidence="1" id="KW-0560">Oxidoreductase</keyword>
<dbReference type="InterPro" id="IPR029041">
    <property type="entry name" value="FAD-linked_oxidoreductase-like"/>
</dbReference>
<dbReference type="EMBL" id="JBHRUG010000031">
    <property type="protein sequence ID" value="MFC3285085.1"/>
    <property type="molecule type" value="Genomic_DNA"/>
</dbReference>
<accession>A0ABV7LU12</accession>
<dbReference type="Gene3D" id="3.20.20.220">
    <property type="match status" value="1"/>
</dbReference>
<gene>
    <name evidence="3" type="ORF">ACFOEV_15900</name>
</gene>
<sequence length="314" mass="34430">MLQAEHADSEPLEARPAAAETGTLERQIQQLCHGWSLEVTPKTAAYLETIESPPAAGTQVYITHLPGQPYANVIATAAWLKAHGYDPIPHLVARAVPDRQTLTDWLDRLTREAGADAVLLIAGSLATQLGPYADTLALLDDVSLAEHGIRRLAIAGHPEGHPHADEETLDQALVAKLAHAEREELEAWLVTQFLFDAEPLLDWWQRLRHQGIEVPVRVGLPGPANLATLWKYALSCGIGASVAALQHQGSRMFQLARPRPPVDQVLALASHADRHLRLHFYPFGGIDKTLAWCQALEAGRFRVDAEHRNITVDA</sequence>
<evidence type="ECO:0008006" key="5">
    <source>
        <dbReference type="Google" id="ProtNLM"/>
    </source>
</evidence>
<evidence type="ECO:0000313" key="3">
    <source>
        <dbReference type="EMBL" id="MFC3285085.1"/>
    </source>
</evidence>
<dbReference type="Proteomes" id="UP001595579">
    <property type="component" value="Unassembled WGS sequence"/>
</dbReference>
<reference evidence="4" key="1">
    <citation type="journal article" date="2019" name="Int. J. Syst. Evol. Microbiol.">
        <title>The Global Catalogue of Microorganisms (GCM) 10K type strain sequencing project: providing services to taxonomists for standard genome sequencing and annotation.</title>
        <authorList>
            <consortium name="The Broad Institute Genomics Platform"/>
            <consortium name="The Broad Institute Genome Sequencing Center for Infectious Disease"/>
            <person name="Wu L."/>
            <person name="Ma J."/>
        </authorList>
    </citation>
    <scope>NUCLEOTIDE SEQUENCE [LARGE SCALE GENOMIC DNA]</scope>
    <source>
        <strain evidence="4">CECT 7698</strain>
    </source>
</reference>
<comment type="caution">
    <text evidence="3">The sequence shown here is derived from an EMBL/GenBank/DDBJ whole genome shotgun (WGS) entry which is preliminary data.</text>
</comment>
<name>A0ABV7LU12_9GAMM</name>
<dbReference type="RefSeq" id="WP_386775691.1">
    <property type="nucleotide sequence ID" value="NZ_JBHRUG010000031.1"/>
</dbReference>
<proteinExistence type="predicted"/>
<feature type="compositionally biased region" description="Basic and acidic residues" evidence="2">
    <location>
        <begin position="1"/>
        <end position="13"/>
    </location>
</feature>
<evidence type="ECO:0000256" key="1">
    <source>
        <dbReference type="ARBA" id="ARBA00023002"/>
    </source>
</evidence>
<keyword evidence="4" id="KW-1185">Reference proteome</keyword>